<keyword evidence="2" id="KW-1185">Reference proteome</keyword>
<dbReference type="EMBL" id="JANAWD010001798">
    <property type="protein sequence ID" value="KAJ3472727.1"/>
    <property type="molecule type" value="Genomic_DNA"/>
</dbReference>
<reference evidence="1" key="1">
    <citation type="submission" date="2022-07" db="EMBL/GenBank/DDBJ databases">
        <title>Genome Sequence of Physisporinus lineatus.</title>
        <authorList>
            <person name="Buettner E."/>
        </authorList>
    </citation>
    <scope>NUCLEOTIDE SEQUENCE</scope>
    <source>
        <strain evidence="1">VT162</strain>
    </source>
</reference>
<proteinExistence type="predicted"/>
<protein>
    <submittedName>
        <fullName evidence="1">Uncharacterized protein</fullName>
    </submittedName>
</protein>
<sequence>MGELTSRQTPRTATSTLVAAVRAQAPPVPHREELSIKLPVSEQPPRTLISSLLTHFPLLSCYLFAMSDIQLPTTISEVAPAPTYTVPDLELPPYTPGQFIPYGYLSMSDLVGNALTTTPEY</sequence>
<evidence type="ECO:0000313" key="1">
    <source>
        <dbReference type="EMBL" id="KAJ3472727.1"/>
    </source>
</evidence>
<organism evidence="1 2">
    <name type="scientific">Meripilus lineatus</name>
    <dbReference type="NCBI Taxonomy" id="2056292"/>
    <lineage>
        <taxon>Eukaryota</taxon>
        <taxon>Fungi</taxon>
        <taxon>Dikarya</taxon>
        <taxon>Basidiomycota</taxon>
        <taxon>Agaricomycotina</taxon>
        <taxon>Agaricomycetes</taxon>
        <taxon>Polyporales</taxon>
        <taxon>Meripilaceae</taxon>
        <taxon>Meripilus</taxon>
    </lineage>
</organism>
<gene>
    <name evidence="1" type="ORF">NLI96_g13275</name>
</gene>
<name>A0AAD5UND4_9APHY</name>
<accession>A0AAD5UND4</accession>
<comment type="caution">
    <text evidence="1">The sequence shown here is derived from an EMBL/GenBank/DDBJ whole genome shotgun (WGS) entry which is preliminary data.</text>
</comment>
<dbReference type="AlphaFoldDB" id="A0AAD5UND4"/>
<dbReference type="Proteomes" id="UP001212997">
    <property type="component" value="Unassembled WGS sequence"/>
</dbReference>
<evidence type="ECO:0000313" key="2">
    <source>
        <dbReference type="Proteomes" id="UP001212997"/>
    </source>
</evidence>